<dbReference type="NCBIfam" id="TIGR02454">
    <property type="entry name" value="ECF_T_CbiQ"/>
    <property type="match status" value="1"/>
</dbReference>
<dbReference type="Proteomes" id="UP000553963">
    <property type="component" value="Unassembled WGS sequence"/>
</dbReference>
<evidence type="ECO:0000256" key="4">
    <source>
        <dbReference type="ARBA" id="ARBA00022692"/>
    </source>
</evidence>
<evidence type="ECO:0000313" key="8">
    <source>
        <dbReference type="EMBL" id="MBB3929767.1"/>
    </source>
</evidence>
<comment type="similarity">
    <text evidence="2">Belongs to the CbiQ family.</text>
</comment>
<proteinExistence type="inferred from homology"/>
<dbReference type="PANTHER" id="PTHR34857:SF2">
    <property type="entry name" value="SLL0384 PROTEIN"/>
    <property type="match status" value="1"/>
</dbReference>
<sequence>MSALLAVAAVSQLRTLPVSAAAFALAILLVIIAGADRRLWRRMLHVEGFMLLLFVTLPFTMQGPVVATLGPLAASSTGMERAALIALKVSASVLTLSALIGDIDPARLGATLHALRVPERFNRLFVMTARYVSLIRDEARRLSESMRARGFRPGSNRHTWRSYGHLVGMVLVRALDRAERVEEAMLCRGYAGRYPYAVLPALLRRDWMLFASVVACGILILAMDRL</sequence>
<evidence type="ECO:0000256" key="6">
    <source>
        <dbReference type="ARBA" id="ARBA00023136"/>
    </source>
</evidence>
<keyword evidence="6 7" id="KW-0472">Membrane</keyword>
<dbReference type="InterPro" id="IPR003339">
    <property type="entry name" value="ABC/ECF_trnsptr_transmembrane"/>
</dbReference>
<feature type="transmembrane region" description="Helical" evidence="7">
    <location>
        <begin position="48"/>
        <end position="70"/>
    </location>
</feature>
<accession>A0A840AL63</accession>
<keyword evidence="3" id="KW-1003">Cell membrane</keyword>
<dbReference type="GO" id="GO:0043190">
    <property type="term" value="C:ATP-binding cassette (ABC) transporter complex"/>
    <property type="evidence" value="ECO:0007669"/>
    <property type="project" value="InterPro"/>
</dbReference>
<dbReference type="EMBL" id="JACIDS010000001">
    <property type="protein sequence ID" value="MBB3929767.1"/>
    <property type="molecule type" value="Genomic_DNA"/>
</dbReference>
<evidence type="ECO:0000256" key="7">
    <source>
        <dbReference type="SAM" id="Phobius"/>
    </source>
</evidence>
<dbReference type="PANTHER" id="PTHR34857">
    <property type="entry name" value="SLL0384 PROTEIN"/>
    <property type="match status" value="1"/>
</dbReference>
<reference evidence="8 9" key="1">
    <citation type="submission" date="2020-08" db="EMBL/GenBank/DDBJ databases">
        <title>Genomic Encyclopedia of Type Strains, Phase IV (KMG-IV): sequencing the most valuable type-strain genomes for metagenomic binning, comparative biology and taxonomic classification.</title>
        <authorList>
            <person name="Goeker M."/>
        </authorList>
    </citation>
    <scope>NUCLEOTIDE SEQUENCE [LARGE SCALE GENOMIC DNA]</scope>
    <source>
        <strain evidence="8 9">DSM 25966</strain>
    </source>
</reference>
<protein>
    <submittedName>
        <fullName evidence="8">Cobalt/nickel transport system permease protein</fullName>
    </submittedName>
</protein>
<keyword evidence="9" id="KW-1185">Reference proteome</keyword>
<comment type="subcellular location">
    <subcellularLocation>
        <location evidence="1">Cell membrane</location>
        <topology evidence="1">Multi-pass membrane protein</topology>
    </subcellularLocation>
</comment>
<keyword evidence="4 7" id="KW-0812">Transmembrane</keyword>
<evidence type="ECO:0000256" key="2">
    <source>
        <dbReference type="ARBA" id="ARBA00008564"/>
    </source>
</evidence>
<comment type="caution">
    <text evidence="8">The sequence shown here is derived from an EMBL/GenBank/DDBJ whole genome shotgun (WGS) entry which is preliminary data.</text>
</comment>
<dbReference type="InterPro" id="IPR051611">
    <property type="entry name" value="ECF_transporter_component"/>
</dbReference>
<feature type="transmembrane region" description="Helical" evidence="7">
    <location>
        <begin position="16"/>
        <end position="36"/>
    </location>
</feature>
<dbReference type="Pfam" id="PF02361">
    <property type="entry name" value="CbiQ"/>
    <property type="match status" value="1"/>
</dbReference>
<dbReference type="AlphaFoldDB" id="A0A840AL63"/>
<evidence type="ECO:0000256" key="1">
    <source>
        <dbReference type="ARBA" id="ARBA00004651"/>
    </source>
</evidence>
<organism evidence="8 9">
    <name type="scientific">Kaistia hirudinis</name>
    <dbReference type="NCBI Taxonomy" id="1293440"/>
    <lineage>
        <taxon>Bacteria</taxon>
        <taxon>Pseudomonadati</taxon>
        <taxon>Pseudomonadota</taxon>
        <taxon>Alphaproteobacteria</taxon>
        <taxon>Hyphomicrobiales</taxon>
        <taxon>Kaistiaceae</taxon>
        <taxon>Kaistia</taxon>
    </lineage>
</organism>
<evidence type="ECO:0000256" key="5">
    <source>
        <dbReference type="ARBA" id="ARBA00022989"/>
    </source>
</evidence>
<keyword evidence="5 7" id="KW-1133">Transmembrane helix</keyword>
<evidence type="ECO:0000256" key="3">
    <source>
        <dbReference type="ARBA" id="ARBA00022475"/>
    </source>
</evidence>
<evidence type="ECO:0000313" key="9">
    <source>
        <dbReference type="Proteomes" id="UP000553963"/>
    </source>
</evidence>
<dbReference type="InterPro" id="IPR012809">
    <property type="entry name" value="ECF_CbiQ"/>
</dbReference>
<dbReference type="GO" id="GO:0006824">
    <property type="term" value="P:cobalt ion transport"/>
    <property type="evidence" value="ECO:0007669"/>
    <property type="project" value="InterPro"/>
</dbReference>
<dbReference type="CDD" id="cd16914">
    <property type="entry name" value="EcfT"/>
    <property type="match status" value="1"/>
</dbReference>
<gene>
    <name evidence="8" type="ORF">GGR25_000786</name>
</gene>
<name>A0A840AL63_9HYPH</name>